<evidence type="ECO:0000256" key="5">
    <source>
        <dbReference type="ARBA" id="ARBA00022692"/>
    </source>
</evidence>
<proteinExistence type="inferred from homology"/>
<name>A0A9X2H7V6_9MICC</name>
<evidence type="ECO:0000256" key="3">
    <source>
        <dbReference type="ARBA" id="ARBA00022448"/>
    </source>
</evidence>
<keyword evidence="4" id="KW-1003">Cell membrane</keyword>
<evidence type="ECO:0000313" key="9">
    <source>
        <dbReference type="EMBL" id="MCP3424679.1"/>
    </source>
</evidence>
<feature type="transmembrane region" description="Helical" evidence="8">
    <location>
        <begin position="173"/>
        <end position="196"/>
    </location>
</feature>
<feature type="transmembrane region" description="Helical" evidence="8">
    <location>
        <begin position="122"/>
        <end position="139"/>
    </location>
</feature>
<dbReference type="SUPFAM" id="SSF81345">
    <property type="entry name" value="ABC transporter involved in vitamin B12 uptake, BtuC"/>
    <property type="match status" value="1"/>
</dbReference>
<feature type="transmembrane region" description="Helical" evidence="8">
    <location>
        <begin position="332"/>
        <end position="354"/>
    </location>
</feature>
<evidence type="ECO:0000256" key="1">
    <source>
        <dbReference type="ARBA" id="ARBA00004651"/>
    </source>
</evidence>
<evidence type="ECO:0000313" key="10">
    <source>
        <dbReference type="Proteomes" id="UP001139502"/>
    </source>
</evidence>
<dbReference type="AlphaFoldDB" id="A0A9X2H7V6"/>
<comment type="caution">
    <text evidence="9">The sequence shown here is derived from an EMBL/GenBank/DDBJ whole genome shotgun (WGS) entry which is preliminary data.</text>
</comment>
<evidence type="ECO:0000256" key="6">
    <source>
        <dbReference type="ARBA" id="ARBA00022989"/>
    </source>
</evidence>
<dbReference type="RefSeq" id="WP_254164465.1">
    <property type="nucleotide sequence ID" value="NZ_JANAFB010000002.1"/>
</dbReference>
<dbReference type="GO" id="GO:0033214">
    <property type="term" value="P:siderophore-iron import into cell"/>
    <property type="evidence" value="ECO:0007669"/>
    <property type="project" value="TreeGrafter"/>
</dbReference>
<dbReference type="PANTHER" id="PTHR30472:SF24">
    <property type="entry name" value="FERRIC ENTEROBACTIN TRANSPORT SYSTEM PERMEASE PROTEIN FEPG"/>
    <property type="match status" value="1"/>
</dbReference>
<feature type="transmembrane region" description="Helical" evidence="8">
    <location>
        <begin position="145"/>
        <end position="166"/>
    </location>
</feature>
<keyword evidence="3" id="KW-0813">Transport</keyword>
<organism evidence="9 10">
    <name type="scientific">Rothia santali</name>
    <dbReference type="NCBI Taxonomy" id="2949643"/>
    <lineage>
        <taxon>Bacteria</taxon>
        <taxon>Bacillati</taxon>
        <taxon>Actinomycetota</taxon>
        <taxon>Actinomycetes</taxon>
        <taxon>Micrococcales</taxon>
        <taxon>Micrococcaceae</taxon>
        <taxon>Rothia</taxon>
    </lineage>
</organism>
<keyword evidence="7 8" id="KW-0472">Membrane</keyword>
<evidence type="ECO:0000256" key="2">
    <source>
        <dbReference type="ARBA" id="ARBA00007935"/>
    </source>
</evidence>
<keyword evidence="10" id="KW-1185">Reference proteome</keyword>
<feature type="transmembrane region" description="Helical" evidence="8">
    <location>
        <begin position="265"/>
        <end position="292"/>
    </location>
</feature>
<evidence type="ECO:0000256" key="4">
    <source>
        <dbReference type="ARBA" id="ARBA00022475"/>
    </source>
</evidence>
<dbReference type="CDD" id="cd06550">
    <property type="entry name" value="TM_ABC_iron-siderophores_like"/>
    <property type="match status" value="1"/>
</dbReference>
<dbReference type="Proteomes" id="UP001139502">
    <property type="component" value="Unassembled WGS sequence"/>
</dbReference>
<comment type="subcellular location">
    <subcellularLocation>
        <location evidence="1">Cell membrane</location>
        <topology evidence="1">Multi-pass membrane protein</topology>
    </subcellularLocation>
</comment>
<dbReference type="GO" id="GO:0022857">
    <property type="term" value="F:transmembrane transporter activity"/>
    <property type="evidence" value="ECO:0007669"/>
    <property type="project" value="InterPro"/>
</dbReference>
<reference evidence="9" key="1">
    <citation type="submission" date="2022-06" db="EMBL/GenBank/DDBJ databases">
        <title>Rothia sp. isolated from sandalwood seedling.</title>
        <authorList>
            <person name="Tuikhar N."/>
            <person name="Kirdat K."/>
            <person name="Thorat V."/>
            <person name="Swetha P."/>
            <person name="Padma S."/>
            <person name="Sundararaj R."/>
            <person name="Yadav A."/>
        </authorList>
    </citation>
    <scope>NUCLEOTIDE SEQUENCE</scope>
    <source>
        <strain evidence="9">AR01</strain>
    </source>
</reference>
<feature type="transmembrane region" description="Helical" evidence="8">
    <location>
        <begin position="304"/>
        <end position="326"/>
    </location>
</feature>
<dbReference type="InterPro" id="IPR037294">
    <property type="entry name" value="ABC_BtuC-like"/>
</dbReference>
<comment type="similarity">
    <text evidence="2">Belongs to the binding-protein-dependent transport system permease family. FecCD subfamily.</text>
</comment>
<dbReference type="PANTHER" id="PTHR30472">
    <property type="entry name" value="FERRIC ENTEROBACTIN TRANSPORT SYSTEM PERMEASE PROTEIN"/>
    <property type="match status" value="1"/>
</dbReference>
<dbReference type="Pfam" id="PF01032">
    <property type="entry name" value="FecCD"/>
    <property type="match status" value="1"/>
</dbReference>
<keyword evidence="6 8" id="KW-1133">Transmembrane helix</keyword>
<gene>
    <name evidence="9" type="ORF">NBM05_01175</name>
</gene>
<dbReference type="Gene3D" id="1.10.3470.10">
    <property type="entry name" value="ABC transporter involved in vitamin B12 uptake, BtuC"/>
    <property type="match status" value="1"/>
</dbReference>
<keyword evidence="5 8" id="KW-0812">Transmembrane</keyword>
<dbReference type="InterPro" id="IPR000522">
    <property type="entry name" value="ABC_transptr_permease_BtuC"/>
</dbReference>
<feature type="transmembrane region" description="Helical" evidence="8">
    <location>
        <begin position="35"/>
        <end position="58"/>
    </location>
</feature>
<evidence type="ECO:0000256" key="8">
    <source>
        <dbReference type="SAM" id="Phobius"/>
    </source>
</evidence>
<dbReference type="EMBL" id="JANAFB010000002">
    <property type="protein sequence ID" value="MCP3424679.1"/>
    <property type="molecule type" value="Genomic_DNA"/>
</dbReference>
<accession>A0A9X2H7V6</accession>
<protein>
    <submittedName>
        <fullName evidence="9">Iron chelate uptake ABC transporter family permease subunit</fullName>
    </submittedName>
</protein>
<feature type="transmembrane region" description="Helical" evidence="8">
    <location>
        <begin position="92"/>
        <end position="110"/>
    </location>
</feature>
<dbReference type="GO" id="GO:0005886">
    <property type="term" value="C:plasma membrane"/>
    <property type="evidence" value="ECO:0007669"/>
    <property type="project" value="UniProtKB-SubCell"/>
</dbReference>
<sequence>MSAPAVTRRSERAGSPREPRYLTLRLGPLSRRISVGHLVTAAILGVVGVVILLTALSLGDTILPLGRVLGAFTPDASRLDHKVVVEWRAPRAVAALVFGACLGVSGALFQSLTSNALGSPDIIGLNTGAYSGVLLVITFGGTGYLAYAAGAVVGGLVTAAVIYLLAYSRGLQGFRLIIVGIAVSAMLSSANTWFIVKGDLDLALRAAVWGAGTLNGLRWEPLLWAGGVALLVALWLPWLNRRVGGLELGDDTATMLGVRVESSKLALVVIGVMMTALVTAVTGPISFIALAAPQIAQRIRPNGGSLDVLGSALVGMVLLAGADLIAQHLIPAASVPVGAVTVCIGGLYLVWLLFREGRRA</sequence>
<evidence type="ECO:0000256" key="7">
    <source>
        <dbReference type="ARBA" id="ARBA00023136"/>
    </source>
</evidence>